<reference evidence="2" key="1">
    <citation type="submission" date="2021-02" db="EMBL/GenBank/DDBJ databases">
        <authorList>
            <person name="Nowell W R."/>
        </authorList>
    </citation>
    <scope>NUCLEOTIDE SEQUENCE</scope>
</reference>
<organism evidence="2 3">
    <name type="scientific">Rotaria magnacalcarata</name>
    <dbReference type="NCBI Taxonomy" id="392030"/>
    <lineage>
        <taxon>Eukaryota</taxon>
        <taxon>Metazoa</taxon>
        <taxon>Spiralia</taxon>
        <taxon>Gnathifera</taxon>
        <taxon>Rotifera</taxon>
        <taxon>Eurotatoria</taxon>
        <taxon>Bdelloidea</taxon>
        <taxon>Philodinida</taxon>
        <taxon>Philodinidae</taxon>
        <taxon>Rotaria</taxon>
    </lineage>
</organism>
<dbReference type="GO" id="GO:0031267">
    <property type="term" value="F:small GTPase binding"/>
    <property type="evidence" value="ECO:0007669"/>
    <property type="project" value="TreeGrafter"/>
</dbReference>
<accession>A0A8S3CVS1</accession>
<protein>
    <recommendedName>
        <fullName evidence="1">Rab-GAP TBC domain-containing protein</fullName>
    </recommendedName>
</protein>
<dbReference type="Pfam" id="PF00566">
    <property type="entry name" value="RabGAP-TBC"/>
    <property type="match status" value="1"/>
</dbReference>
<dbReference type="InterPro" id="IPR050302">
    <property type="entry name" value="Rab_GAP_TBC_domain"/>
</dbReference>
<dbReference type="InterPro" id="IPR035969">
    <property type="entry name" value="Rab-GAP_TBC_sf"/>
</dbReference>
<feature type="domain" description="Rab-GAP TBC" evidence="1">
    <location>
        <begin position="1"/>
        <end position="22"/>
    </location>
</feature>
<dbReference type="PROSITE" id="PS50086">
    <property type="entry name" value="TBC_RABGAP"/>
    <property type="match status" value="1"/>
</dbReference>
<dbReference type="EMBL" id="CAJOBJ010182799">
    <property type="protein sequence ID" value="CAF4924671.1"/>
    <property type="molecule type" value="Genomic_DNA"/>
</dbReference>
<dbReference type="Gene3D" id="1.10.472.80">
    <property type="entry name" value="Ypt/Rab-GAP domain of gyp1p, domain 3"/>
    <property type="match status" value="1"/>
</dbReference>
<dbReference type="SUPFAM" id="SSF47923">
    <property type="entry name" value="Ypt/Rab-GAP domain of gyp1p"/>
    <property type="match status" value="1"/>
</dbReference>
<dbReference type="GO" id="GO:0005096">
    <property type="term" value="F:GTPase activator activity"/>
    <property type="evidence" value="ECO:0007669"/>
    <property type="project" value="TreeGrafter"/>
</dbReference>
<comment type="caution">
    <text evidence="2">The sequence shown here is derived from an EMBL/GenBank/DDBJ whole genome shotgun (WGS) entry which is preliminary data.</text>
</comment>
<dbReference type="PANTHER" id="PTHR47219">
    <property type="entry name" value="RAB GTPASE-ACTIVATING PROTEIN 1-LIKE"/>
    <property type="match status" value="1"/>
</dbReference>
<evidence type="ECO:0000313" key="3">
    <source>
        <dbReference type="Proteomes" id="UP000681720"/>
    </source>
</evidence>
<gene>
    <name evidence="2" type="ORF">GIL414_LOCUS52993</name>
</gene>
<evidence type="ECO:0000259" key="1">
    <source>
        <dbReference type="PROSITE" id="PS50086"/>
    </source>
</evidence>
<dbReference type="PANTHER" id="PTHR47219:SF20">
    <property type="entry name" value="TBC1 DOMAIN FAMILY MEMBER 2B"/>
    <property type="match status" value="1"/>
</dbReference>
<dbReference type="InterPro" id="IPR000195">
    <property type="entry name" value="Rab-GAP-TBC_dom"/>
</dbReference>
<proteinExistence type="predicted"/>
<feature type="non-terminal residue" evidence="2">
    <location>
        <position position="1"/>
    </location>
</feature>
<name>A0A8S3CVS1_9BILA</name>
<evidence type="ECO:0000313" key="2">
    <source>
        <dbReference type="EMBL" id="CAF4924671.1"/>
    </source>
</evidence>
<sequence>IFIDTVPFETLLRIWDCFLLEGSKVLFRFALSILIINRESILTKSDTISMMKQIKDSTKNLIDVENLFKIAFEDLKPFCHRKDISIKQAYWTKMLTDKVLKRRLSKEGFSKRDFVFEEINSSSSSSSTTTTLDCAVVLPGNLVWIAFGSQYSLHIFEVNVERGIMMNIEVTYNSRAFCMACVNSELVLIGTLCGTLLGFSIDDRYMKLNTTGGPEIMKCLVFR</sequence>
<dbReference type="Proteomes" id="UP000681720">
    <property type="component" value="Unassembled WGS sequence"/>
</dbReference>
<dbReference type="AlphaFoldDB" id="A0A8S3CVS1"/>